<reference evidence="3 4" key="1">
    <citation type="journal article" date="2013" name="Biodegradation">
        <title>Quantitative proteomic analysis of ibuprofen-degrading Patulibacter sp. strain I11.</title>
        <authorList>
            <person name="Almeida B."/>
            <person name="Kjeldal H."/>
            <person name="Lolas I."/>
            <person name="Knudsen A.D."/>
            <person name="Carvalho G."/>
            <person name="Nielsen K.L."/>
            <person name="Barreto Crespo M.T."/>
            <person name="Stensballe A."/>
            <person name="Nielsen J.L."/>
        </authorList>
    </citation>
    <scope>NUCLEOTIDE SEQUENCE [LARGE SCALE GENOMIC DNA]</scope>
    <source>
        <strain evidence="3 4">I11</strain>
    </source>
</reference>
<comment type="caution">
    <text evidence="3">The sequence shown here is derived from an EMBL/GenBank/DDBJ whole genome shotgun (WGS) entry which is preliminary data.</text>
</comment>
<feature type="domain" description="SnoaL-like" evidence="2">
    <location>
        <begin position="28"/>
        <end position="136"/>
    </location>
</feature>
<sequence length="156" mass="16466">MGADADPAGPDRAPDPDPGPAAEAFGLVRRAYPALVAGDEATLLELLDPVFVGRLAEGMPEGLGGLREGAEAMIREGWWAVGRAFAVGAEPQEWIPCADGRLLVLGRYRGRHRGTGGAVDAGFAHLWSARDGRLVELVQLTDTARWAATESPAPDR</sequence>
<feature type="region of interest" description="Disordered" evidence="1">
    <location>
        <begin position="1"/>
        <end position="21"/>
    </location>
</feature>
<proteinExistence type="predicted"/>
<evidence type="ECO:0000313" key="3">
    <source>
        <dbReference type="EMBL" id="EHN11667.1"/>
    </source>
</evidence>
<dbReference type="InterPro" id="IPR032710">
    <property type="entry name" value="NTF2-like_dom_sf"/>
</dbReference>
<evidence type="ECO:0000256" key="1">
    <source>
        <dbReference type="SAM" id="MobiDB-lite"/>
    </source>
</evidence>
<accession>H0E3S3</accession>
<name>H0E3S3_9ACTN</name>
<dbReference type="Pfam" id="PF12680">
    <property type="entry name" value="SnoaL_2"/>
    <property type="match status" value="1"/>
</dbReference>
<dbReference type="InterPro" id="IPR037401">
    <property type="entry name" value="SnoaL-like"/>
</dbReference>
<feature type="compositionally biased region" description="Low complexity" evidence="1">
    <location>
        <begin position="1"/>
        <end position="11"/>
    </location>
</feature>
<dbReference type="AlphaFoldDB" id="H0E3S3"/>
<evidence type="ECO:0000313" key="4">
    <source>
        <dbReference type="Proteomes" id="UP000005143"/>
    </source>
</evidence>
<dbReference type="Gene3D" id="3.10.450.50">
    <property type="match status" value="1"/>
</dbReference>
<keyword evidence="4" id="KW-1185">Reference proteome</keyword>
<gene>
    <name evidence="3" type="ORF">PAI11_14470</name>
</gene>
<dbReference type="RefSeq" id="WP_007572605.1">
    <property type="nucleotide sequence ID" value="NZ_AGUD01000080.1"/>
</dbReference>
<evidence type="ECO:0000259" key="2">
    <source>
        <dbReference type="Pfam" id="PF12680"/>
    </source>
</evidence>
<dbReference type="EMBL" id="AGUD01000080">
    <property type="protein sequence ID" value="EHN11667.1"/>
    <property type="molecule type" value="Genomic_DNA"/>
</dbReference>
<organism evidence="3 4">
    <name type="scientific">Patulibacter medicamentivorans</name>
    <dbReference type="NCBI Taxonomy" id="1097667"/>
    <lineage>
        <taxon>Bacteria</taxon>
        <taxon>Bacillati</taxon>
        <taxon>Actinomycetota</taxon>
        <taxon>Thermoleophilia</taxon>
        <taxon>Solirubrobacterales</taxon>
        <taxon>Patulibacteraceae</taxon>
        <taxon>Patulibacter</taxon>
    </lineage>
</organism>
<dbReference type="Proteomes" id="UP000005143">
    <property type="component" value="Unassembled WGS sequence"/>
</dbReference>
<dbReference type="OrthoDB" id="9781757at2"/>
<protein>
    <recommendedName>
        <fullName evidence="2">SnoaL-like domain-containing protein</fullName>
    </recommendedName>
</protein>
<dbReference type="SUPFAM" id="SSF54427">
    <property type="entry name" value="NTF2-like"/>
    <property type="match status" value="1"/>
</dbReference>